<keyword evidence="2" id="KW-1185">Reference proteome</keyword>
<evidence type="ECO:0000313" key="1">
    <source>
        <dbReference type="EMBL" id="MBA9003089.1"/>
    </source>
</evidence>
<dbReference type="EMBL" id="JACJII010000001">
    <property type="protein sequence ID" value="MBA9003089.1"/>
    <property type="molecule type" value="Genomic_DNA"/>
</dbReference>
<name>A0A7W3R812_9ACTN</name>
<gene>
    <name evidence="1" type="ORF">HNR21_001971</name>
</gene>
<protein>
    <submittedName>
        <fullName evidence="1">DNA-directed RNA polymerase specialized sigma24 family protein</fullName>
    </submittedName>
</protein>
<dbReference type="Proteomes" id="UP000539313">
    <property type="component" value="Unassembled WGS sequence"/>
</dbReference>
<organism evidence="1 2">
    <name type="scientific">Thermomonospora cellulosilytica</name>
    <dbReference type="NCBI Taxonomy" id="1411118"/>
    <lineage>
        <taxon>Bacteria</taxon>
        <taxon>Bacillati</taxon>
        <taxon>Actinomycetota</taxon>
        <taxon>Actinomycetes</taxon>
        <taxon>Streptosporangiales</taxon>
        <taxon>Thermomonosporaceae</taxon>
        <taxon>Thermomonospora</taxon>
    </lineage>
</organism>
<proteinExistence type="predicted"/>
<reference evidence="1 2" key="1">
    <citation type="submission" date="2020-08" db="EMBL/GenBank/DDBJ databases">
        <title>Sequencing the genomes of 1000 actinobacteria strains.</title>
        <authorList>
            <person name="Klenk H.-P."/>
        </authorList>
    </citation>
    <scope>NUCLEOTIDE SEQUENCE [LARGE SCALE GENOMIC DNA]</scope>
    <source>
        <strain evidence="1 2">DSM 45823</strain>
    </source>
</reference>
<accession>A0A7W3R812</accession>
<keyword evidence="1" id="KW-0804">Transcription</keyword>
<sequence>MTDRQTGEYTDNALTVAERTFCLLTAGPCPLGIDGRKLGHGLPARLIDLGELRNLLLSRSCSDELKDAAWAELVRQARTGDPAWVVGCVGVAMPGLAGIAQRVIRSGSRHCADDIAAELVTEFVAQLARIDIGRPRIAARLLLWARKAAFRARGRETRAVPLDPAEMPVARHRPDSDPMLPLLEAVRRNVITPSAASLIIATRLEGASVQDVAQALGVPADRLYKRRQAAEARLRAAIQDGQLSVRPDDELSNRGLCSGVS</sequence>
<comment type="caution">
    <text evidence="1">The sequence shown here is derived from an EMBL/GenBank/DDBJ whole genome shotgun (WGS) entry which is preliminary data.</text>
</comment>
<evidence type="ECO:0000313" key="2">
    <source>
        <dbReference type="Proteomes" id="UP000539313"/>
    </source>
</evidence>
<dbReference type="GO" id="GO:0000428">
    <property type="term" value="C:DNA-directed RNA polymerase complex"/>
    <property type="evidence" value="ECO:0007669"/>
    <property type="project" value="UniProtKB-KW"/>
</dbReference>
<dbReference type="AlphaFoldDB" id="A0A7W3R812"/>
<dbReference type="RefSeq" id="WP_182704959.1">
    <property type="nucleotide sequence ID" value="NZ_JACJII010000001.1"/>
</dbReference>
<keyword evidence="1" id="KW-0240">DNA-directed RNA polymerase</keyword>